<keyword evidence="2" id="KW-0732">Signal</keyword>
<feature type="compositionally biased region" description="Basic and acidic residues" evidence="1">
    <location>
        <begin position="42"/>
        <end position="55"/>
    </location>
</feature>
<comment type="caution">
    <text evidence="4">The sequence shown here is derived from an EMBL/GenBank/DDBJ whole genome shotgun (WGS) entry which is preliminary data.</text>
</comment>
<organism evidence="4 5">
    <name type="scientific">Lysobacter silvisoli</name>
    <dbReference type="NCBI Taxonomy" id="2293254"/>
    <lineage>
        <taxon>Bacteria</taxon>
        <taxon>Pseudomonadati</taxon>
        <taxon>Pseudomonadota</taxon>
        <taxon>Gammaproteobacteria</taxon>
        <taxon>Lysobacterales</taxon>
        <taxon>Lysobacteraceae</taxon>
        <taxon>Lysobacter</taxon>
    </lineage>
</organism>
<feature type="domain" description="Metallo-beta-lactamase" evidence="3">
    <location>
        <begin position="111"/>
        <end position="340"/>
    </location>
</feature>
<evidence type="ECO:0000256" key="1">
    <source>
        <dbReference type="SAM" id="MobiDB-lite"/>
    </source>
</evidence>
<dbReference type="InterPro" id="IPR001279">
    <property type="entry name" value="Metallo-B-lactamas"/>
</dbReference>
<evidence type="ECO:0000313" key="4">
    <source>
        <dbReference type="EMBL" id="RDZ28147.1"/>
    </source>
</evidence>
<proteinExistence type="predicted"/>
<dbReference type="PANTHER" id="PTHR30619:SF1">
    <property type="entry name" value="RECOMBINATION PROTEIN 2"/>
    <property type="match status" value="1"/>
</dbReference>
<accession>A0A371K2S6</accession>
<dbReference type="RefSeq" id="WP_115857589.1">
    <property type="nucleotide sequence ID" value="NZ_QTSU01000001.1"/>
</dbReference>
<sequence>MNAKHQALWALVLAAALAGCQTTATRSTDPATQPPPDPSAQEARDALLERPRHSDGATALEPPSPNARLKRDRLAEADFERATAGADALARAAPFAPRALRPKEMAVHAIDVGQGDAFLLEFACGAALVDTGLQRGQASRDRLVAYVDRFFDQRRPDLHRTLQLAVISHSHADHADGVPFLFGGDRPDPLAVRNYLDSGYDSGGGAPDQVFLRDHAQRYEAIRMEDILWLEGATSAVIDPLPACADGVNPQLRVLWGGLPGDAPSQFSNPNHHSVVLRVDYGEASFLFTGDLQSRQGALDGGGLGWMLDDYERDPGVFDVDALKVSHHGAENGTNDRLLAATTPCLAFMGVGSPDDRGSGTAHDHGHPNRNTLDRLIGAVSGTRPRRDVWAFDGADTEPRKRQLTKALFGTAWDGHYVIYASAAGHWRVLTERGESVPVQCR</sequence>
<dbReference type="Proteomes" id="UP000264492">
    <property type="component" value="Unassembled WGS sequence"/>
</dbReference>
<evidence type="ECO:0000256" key="2">
    <source>
        <dbReference type="SAM" id="SignalP"/>
    </source>
</evidence>
<dbReference type="AlphaFoldDB" id="A0A371K2S6"/>
<dbReference type="SUPFAM" id="SSF56281">
    <property type="entry name" value="Metallo-hydrolase/oxidoreductase"/>
    <property type="match status" value="1"/>
</dbReference>
<dbReference type="OrthoDB" id="418728at2"/>
<dbReference type="PANTHER" id="PTHR30619">
    <property type="entry name" value="DNA INTERNALIZATION/COMPETENCE PROTEIN COMEC/REC2"/>
    <property type="match status" value="1"/>
</dbReference>
<dbReference type="InterPro" id="IPR052159">
    <property type="entry name" value="Competence_DNA_uptake"/>
</dbReference>
<dbReference type="InterPro" id="IPR036866">
    <property type="entry name" value="RibonucZ/Hydroxyglut_hydro"/>
</dbReference>
<protein>
    <submittedName>
        <fullName evidence="4">MBL fold metallo-hydrolase</fullName>
    </submittedName>
</protein>
<evidence type="ECO:0000259" key="3">
    <source>
        <dbReference type="Pfam" id="PF00753"/>
    </source>
</evidence>
<gene>
    <name evidence="4" type="ORF">DX914_03110</name>
</gene>
<dbReference type="GO" id="GO:0016787">
    <property type="term" value="F:hydrolase activity"/>
    <property type="evidence" value="ECO:0007669"/>
    <property type="project" value="UniProtKB-KW"/>
</dbReference>
<evidence type="ECO:0000313" key="5">
    <source>
        <dbReference type="Proteomes" id="UP000264492"/>
    </source>
</evidence>
<feature type="chain" id="PRO_5017058939" evidence="2">
    <location>
        <begin position="25"/>
        <end position="442"/>
    </location>
</feature>
<feature type="signal peptide" evidence="2">
    <location>
        <begin position="1"/>
        <end position="24"/>
    </location>
</feature>
<keyword evidence="5" id="KW-1185">Reference proteome</keyword>
<reference evidence="4 5" key="1">
    <citation type="submission" date="2018-08" db="EMBL/GenBank/DDBJ databases">
        <title>Lysobacter sp. zong2l5, whole genome shotgun sequence.</title>
        <authorList>
            <person name="Zhang X."/>
            <person name="Feng G."/>
            <person name="Zhu H."/>
        </authorList>
    </citation>
    <scope>NUCLEOTIDE SEQUENCE [LARGE SCALE GENOMIC DNA]</scope>
    <source>
        <strain evidence="5">zong2l5</strain>
    </source>
</reference>
<dbReference type="Pfam" id="PF00753">
    <property type="entry name" value="Lactamase_B"/>
    <property type="match status" value="1"/>
</dbReference>
<dbReference type="EMBL" id="QTSU01000001">
    <property type="protein sequence ID" value="RDZ28147.1"/>
    <property type="molecule type" value="Genomic_DNA"/>
</dbReference>
<name>A0A371K2S6_9GAMM</name>
<dbReference type="PROSITE" id="PS51257">
    <property type="entry name" value="PROKAR_LIPOPROTEIN"/>
    <property type="match status" value="1"/>
</dbReference>
<keyword evidence="4" id="KW-0378">Hydrolase</keyword>
<dbReference type="Gene3D" id="3.60.15.10">
    <property type="entry name" value="Ribonuclease Z/Hydroxyacylglutathione hydrolase-like"/>
    <property type="match status" value="1"/>
</dbReference>
<feature type="region of interest" description="Disordered" evidence="1">
    <location>
        <begin position="23"/>
        <end position="67"/>
    </location>
</feature>